<dbReference type="InterPro" id="IPR036291">
    <property type="entry name" value="NAD(P)-bd_dom_sf"/>
</dbReference>
<dbReference type="Gene3D" id="3.40.50.720">
    <property type="entry name" value="NAD(P)-binding Rossmann-like Domain"/>
    <property type="match status" value="1"/>
</dbReference>
<dbReference type="Proteomes" id="UP000595618">
    <property type="component" value="Chromosome"/>
</dbReference>
<dbReference type="PANTHER" id="PTHR43245">
    <property type="entry name" value="BIFUNCTIONAL POLYMYXIN RESISTANCE PROTEIN ARNA"/>
    <property type="match status" value="1"/>
</dbReference>
<feature type="domain" description="NAD-dependent epimerase/dehydratase" evidence="1">
    <location>
        <begin position="9"/>
        <end position="243"/>
    </location>
</feature>
<dbReference type="Pfam" id="PF01370">
    <property type="entry name" value="Epimerase"/>
    <property type="match status" value="1"/>
</dbReference>
<sequence length="326" mass="36801">MFDFANKKVLVAGGTGLIGIPLVEILIQEGAQVRIASLDHESRAHKQAEFRKIDLLKMDNCLHVCEGMDYVFNLLCAKGPPRFNKEKPATLFEMNLMLDVNMLSAAREKGADGYLLASSLAVYPPAEVFHEDDVWKGFPSKNDWFAGLAKRMGEIQAEAYRLQYGWEKISIVRPANTYGPYDDFESDAAMVIPYLIREAVGGRNPLRMESDGLQVRDFIHARDVARGMMLVAKKGVSEPVNLGSGIGYTIRQVLEIVLRHSECTPKTIWKDSGPSGDRRRVLDVQRARSLGFEPQISLEEGIRETVEWYRTHKDFARQTRFNLFSS</sequence>
<dbReference type="InterPro" id="IPR001509">
    <property type="entry name" value="Epimerase_deHydtase"/>
</dbReference>
<accession>A0A7T5RJV5</accession>
<organism evidence="2 3">
    <name type="scientific">Candidatus Sungiibacteriota bacterium</name>
    <dbReference type="NCBI Taxonomy" id="2750080"/>
    <lineage>
        <taxon>Bacteria</taxon>
        <taxon>Candidatus Sungiibacteriota</taxon>
    </lineage>
</organism>
<dbReference type="SUPFAM" id="SSF51735">
    <property type="entry name" value="NAD(P)-binding Rossmann-fold domains"/>
    <property type="match status" value="1"/>
</dbReference>
<protein>
    <submittedName>
        <fullName evidence="2">NAD-dependent epimerase/dehydratase family protein</fullName>
    </submittedName>
</protein>
<dbReference type="EMBL" id="CP066690">
    <property type="protein sequence ID" value="QQG45437.1"/>
    <property type="molecule type" value="Genomic_DNA"/>
</dbReference>
<dbReference type="InterPro" id="IPR050177">
    <property type="entry name" value="Lipid_A_modif_metabolic_enz"/>
</dbReference>
<proteinExistence type="predicted"/>
<dbReference type="AlphaFoldDB" id="A0A7T5RJV5"/>
<evidence type="ECO:0000313" key="3">
    <source>
        <dbReference type="Proteomes" id="UP000595618"/>
    </source>
</evidence>
<evidence type="ECO:0000259" key="1">
    <source>
        <dbReference type="Pfam" id="PF01370"/>
    </source>
</evidence>
<reference evidence="2 3" key="1">
    <citation type="submission" date="2020-07" db="EMBL/GenBank/DDBJ databases">
        <title>Huge and variable diversity of episymbiotic CPR bacteria and DPANN archaea in groundwater ecosystems.</title>
        <authorList>
            <person name="He C.Y."/>
            <person name="Keren R."/>
            <person name="Whittaker M."/>
            <person name="Farag I.F."/>
            <person name="Doudna J."/>
            <person name="Cate J.H.D."/>
            <person name="Banfield J.F."/>
        </authorList>
    </citation>
    <scope>NUCLEOTIDE SEQUENCE [LARGE SCALE GENOMIC DNA]</scope>
    <source>
        <strain evidence="2">NC_groundwater_541_Ag_S-0.1um_46_50</strain>
    </source>
</reference>
<name>A0A7T5RJV5_9BACT</name>
<gene>
    <name evidence="2" type="ORF">HYW89_00670</name>
</gene>
<dbReference type="Gene3D" id="3.90.25.10">
    <property type="entry name" value="UDP-galactose 4-epimerase, domain 1"/>
    <property type="match status" value="1"/>
</dbReference>
<evidence type="ECO:0000313" key="2">
    <source>
        <dbReference type="EMBL" id="QQG45437.1"/>
    </source>
</evidence>